<reference evidence="3 4" key="1">
    <citation type="submission" date="2021-05" db="EMBL/GenBank/DDBJ databases">
        <title>Shewanella sp. JM162201.</title>
        <authorList>
            <person name="Xu S."/>
            <person name="Li A."/>
        </authorList>
    </citation>
    <scope>NUCLEOTIDE SEQUENCE [LARGE SCALE GENOMIC DNA]</scope>
    <source>
        <strain evidence="3 4">JM162201</strain>
    </source>
</reference>
<comment type="caution">
    <text evidence="3">The sequence shown here is derived from an EMBL/GenBank/DDBJ whole genome shotgun (WGS) entry which is preliminary data.</text>
</comment>
<accession>A0ABS5V0N1</accession>
<name>A0ABS5V0N1_9GAMM</name>
<dbReference type="InterPro" id="IPR009465">
    <property type="entry name" value="Spondin_N"/>
</dbReference>
<dbReference type="NCBIfam" id="NF038123">
    <property type="entry name" value="NF038123_dom"/>
    <property type="match status" value="1"/>
</dbReference>
<evidence type="ECO:0000259" key="2">
    <source>
        <dbReference type="Pfam" id="PF06468"/>
    </source>
</evidence>
<dbReference type="RefSeq" id="WP_214506242.1">
    <property type="nucleotide sequence ID" value="NZ_JAHEPS010000002.1"/>
</dbReference>
<proteinExistence type="predicted"/>
<dbReference type="InterPro" id="IPR038678">
    <property type="entry name" value="Spondin_N_sf"/>
</dbReference>
<feature type="region of interest" description="Disordered" evidence="1">
    <location>
        <begin position="163"/>
        <end position="213"/>
    </location>
</feature>
<sequence length="235" mass="23498">MAHKLLPAGALLTAALPLIGHSAELDISITNLTHGNHFTPVLIAAHGADVHLFQSGEMATAALQKMAEGGAIDELVTQVEGAGGATVQNPAAGLMAAGSSVSGVLMNSGSQTHLSLVAMVLPTNDAFIGLDAWPIPTEAGTYTLYLNAYDAGTEANDEIINGAGAPGQPGIPAAPGGNGGSNGNGTGVADGSGNDKVHIHPGVLGDTDPNGGTSDLDSRIHRWLNPVARVVVTVK</sequence>
<feature type="domain" description="Spondin" evidence="2">
    <location>
        <begin position="35"/>
        <end position="155"/>
    </location>
</feature>
<keyword evidence="4" id="KW-1185">Reference proteome</keyword>
<dbReference type="Pfam" id="PF06468">
    <property type="entry name" value="Spond_N"/>
    <property type="match status" value="1"/>
</dbReference>
<feature type="compositionally biased region" description="Low complexity" evidence="1">
    <location>
        <begin position="163"/>
        <end position="175"/>
    </location>
</feature>
<feature type="compositionally biased region" description="Gly residues" evidence="1">
    <location>
        <begin position="176"/>
        <end position="190"/>
    </location>
</feature>
<evidence type="ECO:0000313" key="3">
    <source>
        <dbReference type="EMBL" id="MBT1444027.1"/>
    </source>
</evidence>
<protein>
    <submittedName>
        <fullName evidence="3">Spondin domain-containing protein</fullName>
    </submittedName>
</protein>
<organism evidence="3 4">
    <name type="scientific">Shewanella jiangmenensis</name>
    <dbReference type="NCBI Taxonomy" id="2837387"/>
    <lineage>
        <taxon>Bacteria</taxon>
        <taxon>Pseudomonadati</taxon>
        <taxon>Pseudomonadota</taxon>
        <taxon>Gammaproteobacteria</taxon>
        <taxon>Alteromonadales</taxon>
        <taxon>Shewanellaceae</taxon>
        <taxon>Shewanella</taxon>
    </lineage>
</organism>
<evidence type="ECO:0000313" key="4">
    <source>
        <dbReference type="Proteomes" id="UP001195903"/>
    </source>
</evidence>
<evidence type="ECO:0000256" key="1">
    <source>
        <dbReference type="SAM" id="MobiDB-lite"/>
    </source>
</evidence>
<gene>
    <name evidence="3" type="ORF">KJI95_05760</name>
</gene>
<dbReference type="Gene3D" id="2.60.40.2130">
    <property type="entry name" value="F-spondin domain"/>
    <property type="match status" value="1"/>
</dbReference>
<dbReference type="Proteomes" id="UP001195903">
    <property type="component" value="Unassembled WGS sequence"/>
</dbReference>
<dbReference type="EMBL" id="JAHEPS010000002">
    <property type="protein sequence ID" value="MBT1444027.1"/>
    <property type="molecule type" value="Genomic_DNA"/>
</dbReference>